<dbReference type="CDD" id="cd06261">
    <property type="entry name" value="TM_PBP2"/>
    <property type="match status" value="1"/>
</dbReference>
<organism evidence="10 11">
    <name type="scientific">Nonomuraea spiralis</name>
    <dbReference type="NCBI Taxonomy" id="46182"/>
    <lineage>
        <taxon>Bacteria</taxon>
        <taxon>Bacillati</taxon>
        <taxon>Actinomycetota</taxon>
        <taxon>Actinomycetes</taxon>
        <taxon>Streptosporangiales</taxon>
        <taxon>Streptosporangiaceae</taxon>
        <taxon>Nonomuraea</taxon>
    </lineage>
</organism>
<dbReference type="InterPro" id="IPR050366">
    <property type="entry name" value="BP-dependent_transpt_permease"/>
</dbReference>
<keyword evidence="3" id="KW-1003">Cell membrane</keyword>
<evidence type="ECO:0000313" key="11">
    <source>
        <dbReference type="Proteomes" id="UP001589647"/>
    </source>
</evidence>
<feature type="domain" description="ABC transmembrane type-1" evidence="9">
    <location>
        <begin position="121"/>
        <end position="314"/>
    </location>
</feature>
<dbReference type="InterPro" id="IPR000515">
    <property type="entry name" value="MetI-like"/>
</dbReference>
<comment type="subcellular location">
    <subcellularLocation>
        <location evidence="1 7">Cell membrane</location>
        <topology evidence="1 7">Multi-pass membrane protein</topology>
    </subcellularLocation>
</comment>
<protein>
    <submittedName>
        <fullName evidence="10">ABC transporter permease</fullName>
    </submittedName>
</protein>
<comment type="similarity">
    <text evidence="7">Belongs to the binding-protein-dependent transport system permease family.</text>
</comment>
<feature type="transmembrane region" description="Helical" evidence="7">
    <location>
        <begin position="160"/>
        <end position="180"/>
    </location>
</feature>
<dbReference type="Pfam" id="PF12911">
    <property type="entry name" value="OppC_N"/>
    <property type="match status" value="1"/>
</dbReference>
<dbReference type="RefSeq" id="WP_229825163.1">
    <property type="nucleotide sequence ID" value="NZ_BMRC01000055.1"/>
</dbReference>
<evidence type="ECO:0000256" key="4">
    <source>
        <dbReference type="ARBA" id="ARBA00022692"/>
    </source>
</evidence>
<gene>
    <name evidence="10" type="ORF">ACFFV7_14910</name>
</gene>
<dbReference type="InterPro" id="IPR025966">
    <property type="entry name" value="OppC_N"/>
</dbReference>
<sequence>MSNEANVGPMPPEAKSLVTEVPAAPSPGKQGKRGKQKQDKPASLWTDAWYDLRRRPMFIISAVLITILLVMAFWPSLFTSIDPTNAQTCDLSTARQLPSVGHPFGKDSQGCDVFARTIYGARNSIVIGVTTTILTMIVGGLLGLFAGFRSGVIDSVSSRVTEIFFAIPPILGALLIAATFRDSGINSILLVIAALAVLGWPMVFRIMRASVITAKSQDFVVAARAVGAGQWRIMFKHLLPNSLAPVIVVSTINLGGFIAAEAALSFLGVGVQSPDISWGLMIADARPRFLDASLPLFFPALFLSVTVLAFIMLGDAVRDALDPKLR</sequence>
<name>A0ABV5ID73_9ACTN</name>
<proteinExistence type="inferred from homology"/>
<feature type="transmembrane region" description="Helical" evidence="7">
    <location>
        <begin position="242"/>
        <end position="271"/>
    </location>
</feature>
<feature type="transmembrane region" description="Helical" evidence="7">
    <location>
        <begin position="57"/>
        <end position="77"/>
    </location>
</feature>
<dbReference type="Gene3D" id="1.10.3720.10">
    <property type="entry name" value="MetI-like"/>
    <property type="match status" value="1"/>
</dbReference>
<comment type="caution">
    <text evidence="10">The sequence shown here is derived from an EMBL/GenBank/DDBJ whole genome shotgun (WGS) entry which is preliminary data.</text>
</comment>
<accession>A0ABV5ID73</accession>
<keyword evidence="11" id="KW-1185">Reference proteome</keyword>
<evidence type="ECO:0000256" key="6">
    <source>
        <dbReference type="ARBA" id="ARBA00023136"/>
    </source>
</evidence>
<evidence type="ECO:0000256" key="3">
    <source>
        <dbReference type="ARBA" id="ARBA00022475"/>
    </source>
</evidence>
<dbReference type="EMBL" id="JBHMEI010000008">
    <property type="protein sequence ID" value="MFB9202487.1"/>
    <property type="molecule type" value="Genomic_DNA"/>
</dbReference>
<evidence type="ECO:0000259" key="9">
    <source>
        <dbReference type="PROSITE" id="PS50928"/>
    </source>
</evidence>
<dbReference type="Proteomes" id="UP001589647">
    <property type="component" value="Unassembled WGS sequence"/>
</dbReference>
<evidence type="ECO:0000313" key="10">
    <source>
        <dbReference type="EMBL" id="MFB9202487.1"/>
    </source>
</evidence>
<dbReference type="PANTHER" id="PTHR43386:SF6">
    <property type="entry name" value="ABC TRANSPORTER PERMEASE PROTEIN"/>
    <property type="match status" value="1"/>
</dbReference>
<feature type="transmembrane region" description="Helical" evidence="7">
    <location>
        <begin position="125"/>
        <end position="148"/>
    </location>
</feature>
<evidence type="ECO:0000256" key="2">
    <source>
        <dbReference type="ARBA" id="ARBA00022448"/>
    </source>
</evidence>
<feature type="region of interest" description="Disordered" evidence="8">
    <location>
        <begin position="1"/>
        <end position="40"/>
    </location>
</feature>
<evidence type="ECO:0000256" key="8">
    <source>
        <dbReference type="SAM" id="MobiDB-lite"/>
    </source>
</evidence>
<keyword evidence="6 7" id="KW-0472">Membrane</keyword>
<dbReference type="Pfam" id="PF00528">
    <property type="entry name" value="BPD_transp_1"/>
    <property type="match status" value="1"/>
</dbReference>
<dbReference type="SUPFAM" id="SSF161098">
    <property type="entry name" value="MetI-like"/>
    <property type="match status" value="1"/>
</dbReference>
<keyword evidence="5 7" id="KW-1133">Transmembrane helix</keyword>
<keyword evidence="4 7" id="KW-0812">Transmembrane</keyword>
<feature type="transmembrane region" description="Helical" evidence="7">
    <location>
        <begin position="296"/>
        <end position="317"/>
    </location>
</feature>
<evidence type="ECO:0000256" key="7">
    <source>
        <dbReference type="RuleBase" id="RU363032"/>
    </source>
</evidence>
<keyword evidence="2 7" id="KW-0813">Transport</keyword>
<dbReference type="PANTHER" id="PTHR43386">
    <property type="entry name" value="OLIGOPEPTIDE TRANSPORT SYSTEM PERMEASE PROTEIN APPC"/>
    <property type="match status" value="1"/>
</dbReference>
<dbReference type="PROSITE" id="PS50928">
    <property type="entry name" value="ABC_TM1"/>
    <property type="match status" value="1"/>
</dbReference>
<evidence type="ECO:0000256" key="5">
    <source>
        <dbReference type="ARBA" id="ARBA00022989"/>
    </source>
</evidence>
<dbReference type="InterPro" id="IPR035906">
    <property type="entry name" value="MetI-like_sf"/>
</dbReference>
<evidence type="ECO:0000256" key="1">
    <source>
        <dbReference type="ARBA" id="ARBA00004651"/>
    </source>
</evidence>
<feature type="transmembrane region" description="Helical" evidence="7">
    <location>
        <begin position="186"/>
        <end position="207"/>
    </location>
</feature>
<reference evidence="10 11" key="1">
    <citation type="submission" date="2024-09" db="EMBL/GenBank/DDBJ databases">
        <authorList>
            <person name="Sun Q."/>
            <person name="Mori K."/>
        </authorList>
    </citation>
    <scope>NUCLEOTIDE SEQUENCE [LARGE SCALE GENOMIC DNA]</scope>
    <source>
        <strain evidence="10 11">CCM 3426</strain>
    </source>
</reference>